<proteinExistence type="predicted"/>
<gene>
    <name evidence="1" type="ORF">PoMZ_06128</name>
</gene>
<name>A0A4P7NQ98_PYROR</name>
<protein>
    <submittedName>
        <fullName evidence="1">Uncharacterized protein</fullName>
    </submittedName>
</protein>
<evidence type="ECO:0000313" key="2">
    <source>
        <dbReference type="Proteomes" id="UP000294847"/>
    </source>
</evidence>
<organism evidence="1 2">
    <name type="scientific">Pyricularia oryzae</name>
    <name type="common">Rice blast fungus</name>
    <name type="synonym">Magnaporthe oryzae</name>
    <dbReference type="NCBI Taxonomy" id="318829"/>
    <lineage>
        <taxon>Eukaryota</taxon>
        <taxon>Fungi</taxon>
        <taxon>Dikarya</taxon>
        <taxon>Ascomycota</taxon>
        <taxon>Pezizomycotina</taxon>
        <taxon>Sordariomycetes</taxon>
        <taxon>Sordariomycetidae</taxon>
        <taxon>Magnaporthales</taxon>
        <taxon>Pyriculariaceae</taxon>
        <taxon>Pyricularia</taxon>
    </lineage>
</organism>
<dbReference type="VEuPathDB" id="FungiDB:M_BR32_EuGene_00074381"/>
<reference evidence="1 2" key="1">
    <citation type="journal article" date="2019" name="Mol. Biol. Evol.">
        <title>Blast fungal genomes show frequent chromosomal changes, gene gains and losses, and effector gene turnover.</title>
        <authorList>
            <person name="Gomez Luciano L.B."/>
            <person name="Jason Tsai I."/>
            <person name="Chuma I."/>
            <person name="Tosa Y."/>
            <person name="Chen Y.H."/>
            <person name="Li J.Y."/>
            <person name="Li M.Y."/>
            <person name="Jade Lu M.Y."/>
            <person name="Nakayashiki H."/>
            <person name="Li W.H."/>
        </authorList>
    </citation>
    <scope>NUCLEOTIDE SEQUENCE [LARGE SCALE GENOMIC DNA]</scope>
    <source>
        <strain evidence="1">MZ5-1-6</strain>
    </source>
</reference>
<dbReference type="Proteomes" id="UP000294847">
    <property type="component" value="Chromosome 6"/>
</dbReference>
<accession>A0A4P7NQ98</accession>
<evidence type="ECO:0000313" key="1">
    <source>
        <dbReference type="EMBL" id="QBZ64430.1"/>
    </source>
</evidence>
<sequence>MQFNAIALLTTTLLAGAQASAIPASAPAVVPQDAVPVFEGSGAELAGLKAKRDGKYEWAVVLGLYSDYSCGAGQRDNTKPDGTCYPMGDNDKGMKIFWLAQGCRVLIKGPGGCGSSGGQWHSNLNQCIPLRDLWYYQVYC</sequence>
<dbReference type="AlphaFoldDB" id="A0A4P7NQ98"/>
<dbReference type="EMBL" id="CP034209">
    <property type="protein sequence ID" value="QBZ64430.1"/>
    <property type="molecule type" value="Genomic_DNA"/>
</dbReference>